<dbReference type="EMBL" id="QUMQ01000001">
    <property type="protein sequence ID" value="REG02408.1"/>
    <property type="molecule type" value="Genomic_DNA"/>
</dbReference>
<protein>
    <recommendedName>
        <fullName evidence="4">Secreted protein</fullName>
    </recommendedName>
</protein>
<accession>A0A3D9ZZ29</accession>
<dbReference type="OrthoDB" id="4247493at2"/>
<evidence type="ECO:0008006" key="4">
    <source>
        <dbReference type="Google" id="ProtNLM"/>
    </source>
</evidence>
<dbReference type="RefSeq" id="WP_116075366.1">
    <property type="nucleotide sequence ID" value="NZ_BONB01000005.1"/>
</dbReference>
<keyword evidence="1" id="KW-0732">Signal</keyword>
<comment type="caution">
    <text evidence="2">The sequence shown here is derived from an EMBL/GenBank/DDBJ whole genome shotgun (WGS) entry which is preliminary data.</text>
</comment>
<dbReference type="Proteomes" id="UP000256913">
    <property type="component" value="Unassembled WGS sequence"/>
</dbReference>
<keyword evidence="3" id="KW-1185">Reference proteome</keyword>
<sequence length="142" mass="15424">MVARIVKRVAAGLIGTAIAMVAAATPASAAYSYEWDDGVASGAPGNAKVSCVETSNTFVCIEPYGDKIFVKDLWPDHASSVARWYTSYGRWGTCRNSLGADHWAVCNKDFKEGYYLTVRATQYDGETKKWVGPESGDIVILM</sequence>
<gene>
    <name evidence="2" type="ORF">DFJ67_8503</name>
</gene>
<evidence type="ECO:0000256" key="1">
    <source>
        <dbReference type="SAM" id="SignalP"/>
    </source>
</evidence>
<feature type="signal peptide" evidence="1">
    <location>
        <begin position="1"/>
        <end position="29"/>
    </location>
</feature>
<organism evidence="2 3">
    <name type="scientific">Asanoa ferruginea</name>
    <dbReference type="NCBI Taxonomy" id="53367"/>
    <lineage>
        <taxon>Bacteria</taxon>
        <taxon>Bacillati</taxon>
        <taxon>Actinomycetota</taxon>
        <taxon>Actinomycetes</taxon>
        <taxon>Micromonosporales</taxon>
        <taxon>Micromonosporaceae</taxon>
        <taxon>Asanoa</taxon>
    </lineage>
</organism>
<proteinExistence type="predicted"/>
<reference evidence="2 3" key="1">
    <citation type="submission" date="2018-08" db="EMBL/GenBank/DDBJ databases">
        <title>Sequencing the genomes of 1000 actinobacteria strains.</title>
        <authorList>
            <person name="Klenk H.-P."/>
        </authorList>
    </citation>
    <scope>NUCLEOTIDE SEQUENCE [LARGE SCALE GENOMIC DNA]</scope>
    <source>
        <strain evidence="2 3">DSM 44099</strain>
    </source>
</reference>
<feature type="chain" id="PRO_5017829511" description="Secreted protein" evidence="1">
    <location>
        <begin position="30"/>
        <end position="142"/>
    </location>
</feature>
<evidence type="ECO:0000313" key="3">
    <source>
        <dbReference type="Proteomes" id="UP000256913"/>
    </source>
</evidence>
<dbReference type="AlphaFoldDB" id="A0A3D9ZZ29"/>
<evidence type="ECO:0000313" key="2">
    <source>
        <dbReference type="EMBL" id="REG02408.1"/>
    </source>
</evidence>
<name>A0A3D9ZZ29_9ACTN</name>